<proteinExistence type="predicted"/>
<dbReference type="AlphaFoldDB" id="A0A6I5N1K9"/>
<gene>
    <name evidence="2" type="ORF">F6S87_05400</name>
</gene>
<evidence type="ECO:0000259" key="1">
    <source>
        <dbReference type="Pfam" id="PF04480"/>
    </source>
</evidence>
<accession>A0A6I5N1K9</accession>
<keyword evidence="3" id="KW-1185">Reference proteome</keyword>
<name>A0A6I5N1K9_9BIFI</name>
<dbReference type="PANTHER" id="PTHR38590">
    <property type="entry name" value="BLL0828 PROTEIN"/>
    <property type="match status" value="1"/>
</dbReference>
<dbReference type="Pfam" id="PF04480">
    <property type="entry name" value="DUF559"/>
    <property type="match status" value="1"/>
</dbReference>
<dbReference type="PANTHER" id="PTHR38590:SF1">
    <property type="entry name" value="BLL0828 PROTEIN"/>
    <property type="match status" value="1"/>
</dbReference>
<dbReference type="SUPFAM" id="SSF52980">
    <property type="entry name" value="Restriction endonuclease-like"/>
    <property type="match status" value="1"/>
</dbReference>
<protein>
    <submittedName>
        <fullName evidence="2">DUF559 domain-containing protein</fullName>
    </submittedName>
</protein>
<sequence>MGRRRQYIPFNRDHIVLARRLRRDMTPHECKLWYHFLRNFPVRFNRQRPILDYIVDFFCERALLVVELDGGGHYTDDQRRHDDERTKRLGELGIVVLRIPNNEIDNNFEGVCSGIRRMVEMRCGRL</sequence>
<evidence type="ECO:0000313" key="2">
    <source>
        <dbReference type="EMBL" id="NEG70035.1"/>
    </source>
</evidence>
<dbReference type="EMBL" id="VYSG01000002">
    <property type="protein sequence ID" value="NEG70035.1"/>
    <property type="molecule type" value="Genomic_DNA"/>
</dbReference>
<evidence type="ECO:0000313" key="3">
    <source>
        <dbReference type="Proteomes" id="UP000469292"/>
    </source>
</evidence>
<dbReference type="Gene3D" id="3.40.960.10">
    <property type="entry name" value="VSR Endonuclease"/>
    <property type="match status" value="1"/>
</dbReference>
<feature type="domain" description="DUF559" evidence="1">
    <location>
        <begin position="17"/>
        <end position="119"/>
    </location>
</feature>
<dbReference type="InterPro" id="IPR007569">
    <property type="entry name" value="DUF559"/>
</dbReference>
<comment type="caution">
    <text evidence="2">The sequence shown here is derived from an EMBL/GenBank/DDBJ whole genome shotgun (WGS) entry which is preliminary data.</text>
</comment>
<organism evidence="2 3">
    <name type="scientific">Bifidobacterium choloepi</name>
    <dbReference type="NCBI Taxonomy" id="2614131"/>
    <lineage>
        <taxon>Bacteria</taxon>
        <taxon>Bacillati</taxon>
        <taxon>Actinomycetota</taxon>
        <taxon>Actinomycetes</taxon>
        <taxon>Bifidobacteriales</taxon>
        <taxon>Bifidobacteriaceae</taxon>
        <taxon>Bifidobacterium</taxon>
    </lineage>
</organism>
<reference evidence="2 3" key="1">
    <citation type="submission" date="2019-09" db="EMBL/GenBank/DDBJ databases">
        <title>Phylogenetic characterization of a novel taxon of the genus Bifidobacterium: Bifidobacterium choloepi sp. nov.</title>
        <authorList>
            <person name="Modesto M."/>
            <person name="Satti M."/>
        </authorList>
    </citation>
    <scope>NUCLEOTIDE SEQUENCE [LARGE SCALE GENOMIC DNA]</scope>
    <source>
        <strain evidence="2 3">BRDM6</strain>
    </source>
</reference>
<dbReference type="InterPro" id="IPR047216">
    <property type="entry name" value="Endonuclease_DUF559_bact"/>
</dbReference>
<dbReference type="CDD" id="cd01038">
    <property type="entry name" value="Endonuclease_DUF559"/>
    <property type="match status" value="1"/>
</dbReference>
<dbReference type="InterPro" id="IPR011335">
    <property type="entry name" value="Restrct_endonuc-II-like"/>
</dbReference>
<dbReference type="Proteomes" id="UP000469292">
    <property type="component" value="Unassembled WGS sequence"/>
</dbReference>